<dbReference type="EMBL" id="LAVV01008420">
    <property type="protein sequence ID" value="KNZ52856.1"/>
    <property type="molecule type" value="Genomic_DNA"/>
</dbReference>
<feature type="domain" description="Phosphatidylinositol N-acetylglucosaminyltransferase subunit H conserved" evidence="5">
    <location>
        <begin position="88"/>
        <end position="143"/>
    </location>
</feature>
<dbReference type="Pfam" id="PF10181">
    <property type="entry name" value="PIG-H"/>
    <property type="match status" value="1"/>
</dbReference>
<dbReference type="OrthoDB" id="6256716at2759"/>
<dbReference type="VEuPathDB" id="FungiDB:VP01_3426g1"/>
<comment type="caution">
    <text evidence="6">The sequence shown here is derived from an EMBL/GenBank/DDBJ whole genome shotgun (WGS) entry which is preliminary data.</text>
</comment>
<organism evidence="6 7">
    <name type="scientific">Puccinia sorghi</name>
    <dbReference type="NCBI Taxonomy" id="27349"/>
    <lineage>
        <taxon>Eukaryota</taxon>
        <taxon>Fungi</taxon>
        <taxon>Dikarya</taxon>
        <taxon>Basidiomycota</taxon>
        <taxon>Pucciniomycotina</taxon>
        <taxon>Pucciniomycetes</taxon>
        <taxon>Pucciniales</taxon>
        <taxon>Pucciniaceae</taxon>
        <taxon>Puccinia</taxon>
    </lineage>
</organism>
<evidence type="ECO:0000256" key="2">
    <source>
        <dbReference type="ARBA" id="ARBA00009610"/>
    </source>
</evidence>
<evidence type="ECO:0000313" key="7">
    <source>
        <dbReference type="Proteomes" id="UP000037035"/>
    </source>
</evidence>
<dbReference type="PANTHER" id="PTHR15231">
    <property type="entry name" value="PHOSPHATIDYLINOSITOL N-ACETYLGLUCOSAMINYLTRANSFERASE SUBUNIT H"/>
    <property type="match status" value="1"/>
</dbReference>
<evidence type="ECO:0000313" key="6">
    <source>
        <dbReference type="EMBL" id="KNZ52856.1"/>
    </source>
</evidence>
<feature type="region of interest" description="Disordered" evidence="3">
    <location>
        <begin position="180"/>
        <end position="206"/>
    </location>
</feature>
<name>A0A0L6UWF0_9BASI</name>
<proteinExistence type="inferred from homology"/>
<gene>
    <name evidence="6" type="ORF">VP01_3426g1</name>
</gene>
<dbReference type="InterPro" id="IPR044215">
    <property type="entry name" value="PIG-H"/>
</dbReference>
<feature type="transmembrane region" description="Helical" evidence="4">
    <location>
        <begin position="36"/>
        <end position="69"/>
    </location>
</feature>
<comment type="similarity">
    <text evidence="2">Belongs to the PIGH family.</text>
</comment>
<keyword evidence="4" id="KW-0472">Membrane</keyword>
<evidence type="ECO:0000256" key="1">
    <source>
        <dbReference type="ARBA" id="ARBA00004687"/>
    </source>
</evidence>
<feature type="compositionally biased region" description="Basic and acidic residues" evidence="3">
    <location>
        <begin position="180"/>
        <end position="191"/>
    </location>
</feature>
<keyword evidence="4" id="KW-0812">Transmembrane</keyword>
<reference evidence="6 7" key="1">
    <citation type="submission" date="2015-08" db="EMBL/GenBank/DDBJ databases">
        <title>Next Generation Sequencing and Analysis of the Genome of Puccinia sorghi L Schw, the Causal Agent of Maize Common Rust.</title>
        <authorList>
            <person name="Rochi L."/>
            <person name="Burguener G."/>
            <person name="Darino M."/>
            <person name="Turjanski A."/>
            <person name="Kreff E."/>
            <person name="Dieguez M.J."/>
            <person name="Sacco F."/>
        </authorList>
    </citation>
    <scope>NUCLEOTIDE SEQUENCE [LARGE SCALE GENOMIC DNA]</scope>
    <source>
        <strain evidence="6 7">RO10H11247</strain>
    </source>
</reference>
<dbReference type="UniPathway" id="UPA00196"/>
<dbReference type="GO" id="GO:0000506">
    <property type="term" value="C:glycosylphosphatidylinositol-N-acetylglucosaminyltransferase (GPI-GnT) complex"/>
    <property type="evidence" value="ECO:0007669"/>
    <property type="project" value="InterPro"/>
</dbReference>
<dbReference type="Proteomes" id="UP000037035">
    <property type="component" value="Unassembled WGS sequence"/>
</dbReference>
<comment type="pathway">
    <text evidence="1">Glycolipid biosynthesis; glycosylphosphatidylinositol-anchor biosynthesis.</text>
</comment>
<dbReference type="AlphaFoldDB" id="A0A0L6UWF0"/>
<sequence>MSTGAERLTIKQLSTTTTLYQLHSNRPVFRTYQDGLLIATLALIIPFLVSSTLTWPSLWANISLILLLVWTTRKLATVYSGLSFLRESVLILGPLGIQFSSTSLIRVTRQFVPREHIRQAIIHEAIVGWHVVFYLALVVQPDGGPMYIHQVFHNLEPRLNNLVTVWKGIRAVMFQEARHEEQTKPLSDPKHSAQPLPSPRLEDHPP</sequence>
<evidence type="ECO:0000256" key="4">
    <source>
        <dbReference type="SAM" id="Phobius"/>
    </source>
</evidence>
<dbReference type="STRING" id="27349.A0A0L6UWF0"/>
<protein>
    <recommendedName>
        <fullName evidence="5">Phosphatidylinositol N-acetylglucosaminyltransferase subunit H conserved domain-containing protein</fullName>
    </recommendedName>
</protein>
<keyword evidence="4" id="KW-1133">Transmembrane helix</keyword>
<dbReference type="PANTHER" id="PTHR15231:SF1">
    <property type="entry name" value="PHOSPHATIDYLINOSITOL N-ACETYLGLUCOSAMINYLTRANSFERASE SUBUNIT H"/>
    <property type="match status" value="1"/>
</dbReference>
<keyword evidence="7" id="KW-1185">Reference proteome</keyword>
<accession>A0A0L6UWF0</accession>
<dbReference type="InterPro" id="IPR019328">
    <property type="entry name" value="PIGH-H_dom"/>
</dbReference>
<evidence type="ECO:0000259" key="5">
    <source>
        <dbReference type="Pfam" id="PF10181"/>
    </source>
</evidence>
<evidence type="ECO:0000256" key="3">
    <source>
        <dbReference type="SAM" id="MobiDB-lite"/>
    </source>
</evidence>
<dbReference type="GO" id="GO:0006506">
    <property type="term" value="P:GPI anchor biosynthetic process"/>
    <property type="evidence" value="ECO:0007669"/>
    <property type="project" value="UniProtKB-UniPathway"/>
</dbReference>